<evidence type="ECO:0000256" key="1">
    <source>
        <dbReference type="SAM" id="MobiDB-lite"/>
    </source>
</evidence>
<name>A0A5N5XEH4_9EURO</name>
<evidence type="ECO:0000313" key="2">
    <source>
        <dbReference type="EMBL" id="KAB8077540.1"/>
    </source>
</evidence>
<feature type="region of interest" description="Disordered" evidence="1">
    <location>
        <begin position="332"/>
        <end position="356"/>
    </location>
</feature>
<dbReference type="AlphaFoldDB" id="A0A5N5XEH4"/>
<feature type="compositionally biased region" description="Polar residues" evidence="1">
    <location>
        <begin position="258"/>
        <end position="275"/>
    </location>
</feature>
<gene>
    <name evidence="2" type="ORF">BDV29DRAFT_153603</name>
</gene>
<proteinExistence type="predicted"/>
<feature type="region of interest" description="Disordered" evidence="1">
    <location>
        <begin position="382"/>
        <end position="404"/>
    </location>
</feature>
<accession>A0A5N5XEH4</accession>
<feature type="compositionally biased region" description="Pro residues" evidence="1">
    <location>
        <begin position="49"/>
        <end position="58"/>
    </location>
</feature>
<feature type="compositionally biased region" description="Polar residues" evidence="1">
    <location>
        <begin position="181"/>
        <end position="194"/>
    </location>
</feature>
<reference evidence="2 3" key="1">
    <citation type="submission" date="2019-04" db="EMBL/GenBank/DDBJ databases">
        <title>Friends and foes A comparative genomics study of 23 Aspergillus species from section Flavi.</title>
        <authorList>
            <consortium name="DOE Joint Genome Institute"/>
            <person name="Kjaerbolling I."/>
            <person name="Vesth T."/>
            <person name="Frisvad J.C."/>
            <person name="Nybo J.L."/>
            <person name="Theobald S."/>
            <person name="Kildgaard S."/>
            <person name="Isbrandt T."/>
            <person name="Kuo A."/>
            <person name="Sato A."/>
            <person name="Lyhne E.K."/>
            <person name="Kogle M.E."/>
            <person name="Wiebenga A."/>
            <person name="Kun R.S."/>
            <person name="Lubbers R.J."/>
            <person name="Makela M.R."/>
            <person name="Barry K."/>
            <person name="Chovatia M."/>
            <person name="Clum A."/>
            <person name="Daum C."/>
            <person name="Haridas S."/>
            <person name="He G."/>
            <person name="LaButti K."/>
            <person name="Lipzen A."/>
            <person name="Mondo S."/>
            <person name="Riley R."/>
            <person name="Salamov A."/>
            <person name="Simmons B.A."/>
            <person name="Magnuson J.K."/>
            <person name="Henrissat B."/>
            <person name="Mortensen U.H."/>
            <person name="Larsen T.O."/>
            <person name="Devries R.P."/>
            <person name="Grigoriev I.V."/>
            <person name="Machida M."/>
            <person name="Baker S.E."/>
            <person name="Andersen M.R."/>
        </authorList>
    </citation>
    <scope>NUCLEOTIDE SEQUENCE [LARGE SCALE GENOMIC DNA]</scope>
    <source>
        <strain evidence="2 3">CBS 151.66</strain>
    </source>
</reference>
<protein>
    <submittedName>
        <fullName evidence="2">Uncharacterized protein</fullName>
    </submittedName>
</protein>
<keyword evidence="3" id="KW-1185">Reference proteome</keyword>
<feature type="compositionally biased region" description="Low complexity" evidence="1">
    <location>
        <begin position="64"/>
        <end position="77"/>
    </location>
</feature>
<dbReference type="OrthoDB" id="4225223at2759"/>
<feature type="compositionally biased region" description="Basic and acidic residues" evidence="1">
    <location>
        <begin position="209"/>
        <end position="221"/>
    </location>
</feature>
<sequence>MLSPSFFAVPRQAPPVRPSRSLEGLEKVIPPQLPQPHTRPVLQLDKPLPELPTKPLPETPSMEDSTAWSDDSSTDVSFDTRRQSDASMESYPVFVRSASDDLTDFAENSTVSIDRASPGKPNNKPGPSPLALTTLSVDHHERRPFLLAKRAAPNHYFREKKWDFFPELATPSELPSGYPNFPSNTRKQNSSRLNLSALDFTKKGSRWTASEKRTRTHDMRNSIRSYVQRRLSKHSVDKDKPKRRPRPSTAPSEFRENLMSSRKTASSNYSNYSDHGSIGSQENFLDLSDMKRLSVSTHSSVDENQKQLESMAFHIKEQQNVTIAPIQKHGSALWEKPGREKRISYRQKSNRSATSMLPTASKHTVMCESVAGWNKLCSDSIGWSEAEDHPGSSRSKTETSEIQD</sequence>
<feature type="compositionally biased region" description="Basic and acidic residues" evidence="1">
    <location>
        <begin position="386"/>
        <end position="404"/>
    </location>
</feature>
<feature type="region of interest" description="Disordered" evidence="1">
    <location>
        <begin position="173"/>
        <end position="275"/>
    </location>
</feature>
<dbReference type="EMBL" id="ML732167">
    <property type="protein sequence ID" value="KAB8077540.1"/>
    <property type="molecule type" value="Genomic_DNA"/>
</dbReference>
<feature type="region of interest" description="Disordered" evidence="1">
    <location>
        <begin position="109"/>
        <end position="132"/>
    </location>
</feature>
<dbReference type="Proteomes" id="UP000326565">
    <property type="component" value="Unassembled WGS sequence"/>
</dbReference>
<evidence type="ECO:0000313" key="3">
    <source>
        <dbReference type="Proteomes" id="UP000326565"/>
    </source>
</evidence>
<feature type="region of interest" description="Disordered" evidence="1">
    <location>
        <begin position="1"/>
        <end position="90"/>
    </location>
</feature>
<organism evidence="2 3">
    <name type="scientific">Aspergillus leporis</name>
    <dbReference type="NCBI Taxonomy" id="41062"/>
    <lineage>
        <taxon>Eukaryota</taxon>
        <taxon>Fungi</taxon>
        <taxon>Dikarya</taxon>
        <taxon>Ascomycota</taxon>
        <taxon>Pezizomycotina</taxon>
        <taxon>Eurotiomycetes</taxon>
        <taxon>Eurotiomycetidae</taxon>
        <taxon>Eurotiales</taxon>
        <taxon>Aspergillaceae</taxon>
        <taxon>Aspergillus</taxon>
        <taxon>Aspergillus subgen. Circumdati</taxon>
    </lineage>
</organism>